<feature type="signal peptide" evidence="1">
    <location>
        <begin position="1"/>
        <end position="19"/>
    </location>
</feature>
<keyword evidence="1" id="KW-0732">Signal</keyword>
<proteinExistence type="predicted"/>
<dbReference type="SMART" id="SM00034">
    <property type="entry name" value="CLECT"/>
    <property type="match status" value="1"/>
</dbReference>
<dbReference type="PANTHER" id="PTHR45784">
    <property type="entry name" value="C-TYPE LECTIN DOMAIN FAMILY 20 MEMBER A-RELATED"/>
    <property type="match status" value="1"/>
</dbReference>
<keyword evidence="4" id="KW-1185">Reference proteome</keyword>
<feature type="domain" description="C-type lectin" evidence="2">
    <location>
        <begin position="37"/>
        <end position="141"/>
    </location>
</feature>
<dbReference type="Ensembl" id="ENSACIT00000012278.1">
    <property type="protein sequence ID" value="ENSACIP00000011941.1"/>
    <property type="gene ID" value="ENSACIG00000009307.1"/>
</dbReference>
<dbReference type="SUPFAM" id="SSF56436">
    <property type="entry name" value="C-type lectin-like"/>
    <property type="match status" value="1"/>
</dbReference>
<evidence type="ECO:0000259" key="2">
    <source>
        <dbReference type="PROSITE" id="PS50041"/>
    </source>
</evidence>
<dbReference type="Gene3D" id="3.10.100.10">
    <property type="entry name" value="Mannose-Binding Protein A, subunit A"/>
    <property type="match status" value="1"/>
</dbReference>
<reference evidence="3" key="2">
    <citation type="submission" date="2025-09" db="UniProtKB">
        <authorList>
            <consortium name="Ensembl"/>
        </authorList>
    </citation>
    <scope>IDENTIFICATION</scope>
</reference>
<sequence>HCVLAFVKFLNLFVMVCFSTEILLCLNLVNKTSAGQYILITQNMVWTVARDYCRTHHTDLTSLRNDAEYQMVQKAAGGFEVWVGLFRDTWAWSDQSDSSLRYWNASQSVWTHNYSRGGLMKTEAGRWGELSCEETHPFLCDCSE</sequence>
<accession>A0A3Q0RMW7</accession>
<organism evidence="3 4">
    <name type="scientific">Amphilophus citrinellus</name>
    <name type="common">Midas cichlid</name>
    <name type="synonym">Cichlasoma citrinellum</name>
    <dbReference type="NCBI Taxonomy" id="61819"/>
    <lineage>
        <taxon>Eukaryota</taxon>
        <taxon>Metazoa</taxon>
        <taxon>Chordata</taxon>
        <taxon>Craniata</taxon>
        <taxon>Vertebrata</taxon>
        <taxon>Euteleostomi</taxon>
        <taxon>Actinopterygii</taxon>
        <taxon>Neopterygii</taxon>
        <taxon>Teleostei</taxon>
        <taxon>Neoteleostei</taxon>
        <taxon>Acanthomorphata</taxon>
        <taxon>Ovalentaria</taxon>
        <taxon>Cichlomorphae</taxon>
        <taxon>Cichliformes</taxon>
        <taxon>Cichlidae</taxon>
        <taxon>New World cichlids</taxon>
        <taxon>Cichlasomatinae</taxon>
        <taxon>Heroini</taxon>
        <taxon>Amphilophus</taxon>
    </lineage>
</organism>
<dbReference type="GeneTree" id="ENSGT00940000175599"/>
<dbReference type="PANTHER" id="PTHR45784:SF3">
    <property type="entry name" value="C-TYPE LECTIN DOMAIN FAMILY 4 MEMBER K-LIKE-RELATED"/>
    <property type="match status" value="1"/>
</dbReference>
<protein>
    <recommendedName>
        <fullName evidence="2">C-type lectin domain-containing protein</fullName>
    </recommendedName>
</protein>
<dbReference type="OMA" id="RYWNPDE"/>
<name>A0A3Q0RMW7_AMPCI</name>
<dbReference type="InterPro" id="IPR001304">
    <property type="entry name" value="C-type_lectin-like"/>
</dbReference>
<evidence type="ECO:0000313" key="3">
    <source>
        <dbReference type="Ensembl" id="ENSACIP00000011941.1"/>
    </source>
</evidence>
<reference evidence="3" key="1">
    <citation type="submission" date="2025-08" db="UniProtKB">
        <authorList>
            <consortium name="Ensembl"/>
        </authorList>
    </citation>
    <scope>IDENTIFICATION</scope>
</reference>
<evidence type="ECO:0000256" key="1">
    <source>
        <dbReference type="SAM" id="SignalP"/>
    </source>
</evidence>
<dbReference type="AlphaFoldDB" id="A0A3Q0RMW7"/>
<dbReference type="Proteomes" id="UP000261340">
    <property type="component" value="Unplaced"/>
</dbReference>
<dbReference type="InterPro" id="IPR016186">
    <property type="entry name" value="C-type_lectin-like/link_sf"/>
</dbReference>
<evidence type="ECO:0000313" key="4">
    <source>
        <dbReference type="Proteomes" id="UP000261340"/>
    </source>
</evidence>
<dbReference type="Pfam" id="PF00059">
    <property type="entry name" value="Lectin_C"/>
    <property type="match status" value="1"/>
</dbReference>
<feature type="chain" id="PRO_5018703087" description="C-type lectin domain-containing protein" evidence="1">
    <location>
        <begin position="20"/>
        <end position="144"/>
    </location>
</feature>
<dbReference type="InterPro" id="IPR016187">
    <property type="entry name" value="CTDL_fold"/>
</dbReference>
<dbReference type="PROSITE" id="PS50041">
    <property type="entry name" value="C_TYPE_LECTIN_2"/>
    <property type="match status" value="1"/>
</dbReference>